<dbReference type="Proteomes" id="UP001281447">
    <property type="component" value="Unassembled WGS sequence"/>
</dbReference>
<keyword evidence="2" id="KW-1185">Reference proteome</keyword>
<evidence type="ECO:0000313" key="1">
    <source>
        <dbReference type="EMBL" id="MDY0394297.1"/>
    </source>
</evidence>
<gene>
    <name evidence="1" type="ORF">RWE15_07185</name>
</gene>
<sequence length="32" mass="3774">MKEPKLKELKEALPEETNYTAIKAVLVKHQYM</sequence>
<proteinExistence type="predicted"/>
<accession>A0ABU5C6I0</accession>
<dbReference type="EMBL" id="JAWDIP010000003">
    <property type="protein sequence ID" value="MDY0394297.1"/>
    <property type="molecule type" value="Genomic_DNA"/>
</dbReference>
<comment type="caution">
    <text evidence="1">The sequence shown here is derived from an EMBL/GenBank/DDBJ whole genome shotgun (WGS) entry which is preliminary data.</text>
</comment>
<evidence type="ECO:0000313" key="2">
    <source>
        <dbReference type="Proteomes" id="UP001281447"/>
    </source>
</evidence>
<organism evidence="1 2">
    <name type="scientific">Tigheibacillus halophilus</name>
    <dbReference type="NCBI Taxonomy" id="361280"/>
    <lineage>
        <taxon>Bacteria</taxon>
        <taxon>Bacillati</taxon>
        <taxon>Bacillota</taxon>
        <taxon>Bacilli</taxon>
        <taxon>Bacillales</taxon>
        <taxon>Bacillaceae</taxon>
        <taxon>Tigheibacillus</taxon>
    </lineage>
</organism>
<reference evidence="1 2" key="1">
    <citation type="submission" date="2023-10" db="EMBL/GenBank/DDBJ databases">
        <title>Virgibacillus halophilus 5B73C genome.</title>
        <authorList>
            <person name="Miliotis G."/>
            <person name="Sengupta P."/>
            <person name="Hameed A."/>
            <person name="Chuvochina M."/>
            <person name="Mcdonagh F."/>
            <person name="Simpson A.C."/>
            <person name="Singh N.K."/>
            <person name="Rekha P.D."/>
            <person name="Raman K."/>
            <person name="Hugenholtz P."/>
            <person name="Venkateswaran K."/>
        </authorList>
    </citation>
    <scope>NUCLEOTIDE SEQUENCE [LARGE SCALE GENOMIC DNA]</scope>
    <source>
        <strain evidence="1 2">5B73C</strain>
    </source>
</reference>
<name>A0ABU5C6I0_9BACI</name>
<protein>
    <submittedName>
        <fullName evidence="1">Uncharacterized protein</fullName>
    </submittedName>
</protein>